<dbReference type="EMBL" id="UINC01096253">
    <property type="protein sequence ID" value="SVC52993.1"/>
    <property type="molecule type" value="Genomic_DNA"/>
</dbReference>
<organism evidence="2">
    <name type="scientific">marine metagenome</name>
    <dbReference type="NCBI Taxonomy" id="408172"/>
    <lineage>
        <taxon>unclassified sequences</taxon>
        <taxon>metagenomes</taxon>
        <taxon>ecological metagenomes</taxon>
    </lineage>
</organism>
<keyword evidence="1" id="KW-0812">Transmembrane</keyword>
<name>A0A382MVE8_9ZZZZ</name>
<keyword evidence="1" id="KW-0472">Membrane</keyword>
<sequence>MRRYDIDWLRVLALGLLIIYHAIVSFQPWGYLIAFPQNENSLEKL</sequence>
<feature type="transmembrane region" description="Helical" evidence="1">
    <location>
        <begin position="12"/>
        <end position="35"/>
    </location>
</feature>
<keyword evidence="1" id="KW-1133">Transmembrane helix</keyword>
<dbReference type="AlphaFoldDB" id="A0A382MVE8"/>
<reference evidence="2" key="1">
    <citation type="submission" date="2018-05" db="EMBL/GenBank/DDBJ databases">
        <authorList>
            <person name="Lanie J.A."/>
            <person name="Ng W.-L."/>
            <person name="Kazmierczak K.M."/>
            <person name="Andrzejewski T.M."/>
            <person name="Davidsen T.M."/>
            <person name="Wayne K.J."/>
            <person name="Tettelin H."/>
            <person name="Glass J.I."/>
            <person name="Rusch D."/>
            <person name="Podicherti R."/>
            <person name="Tsui H.-C.T."/>
            <person name="Winkler M.E."/>
        </authorList>
    </citation>
    <scope>NUCLEOTIDE SEQUENCE</scope>
</reference>
<evidence type="ECO:0000313" key="2">
    <source>
        <dbReference type="EMBL" id="SVC52993.1"/>
    </source>
</evidence>
<accession>A0A382MVE8</accession>
<protein>
    <submittedName>
        <fullName evidence="2">Uncharacterized protein</fullName>
    </submittedName>
</protein>
<gene>
    <name evidence="2" type="ORF">METZ01_LOCUS305847</name>
</gene>
<feature type="non-terminal residue" evidence="2">
    <location>
        <position position="45"/>
    </location>
</feature>
<proteinExistence type="predicted"/>
<evidence type="ECO:0000256" key="1">
    <source>
        <dbReference type="SAM" id="Phobius"/>
    </source>
</evidence>